<dbReference type="EMBL" id="ML180378">
    <property type="protein sequence ID" value="THU77639.1"/>
    <property type="molecule type" value="Genomic_DNA"/>
</dbReference>
<evidence type="ECO:0000256" key="1">
    <source>
        <dbReference type="SAM" id="Phobius"/>
    </source>
</evidence>
<gene>
    <name evidence="2" type="ORF">K435DRAFT_84610</name>
</gene>
<dbReference type="AlphaFoldDB" id="A0A4S8KPQ6"/>
<name>A0A4S8KPQ6_DENBC</name>
<organism evidence="2 3">
    <name type="scientific">Dendrothele bispora (strain CBS 962.96)</name>
    <dbReference type="NCBI Taxonomy" id="1314807"/>
    <lineage>
        <taxon>Eukaryota</taxon>
        <taxon>Fungi</taxon>
        <taxon>Dikarya</taxon>
        <taxon>Basidiomycota</taxon>
        <taxon>Agaricomycotina</taxon>
        <taxon>Agaricomycetes</taxon>
        <taxon>Agaricomycetidae</taxon>
        <taxon>Agaricales</taxon>
        <taxon>Agaricales incertae sedis</taxon>
        <taxon>Dendrothele</taxon>
    </lineage>
</organism>
<reference evidence="2 3" key="1">
    <citation type="journal article" date="2019" name="Nat. Ecol. Evol.">
        <title>Megaphylogeny resolves global patterns of mushroom evolution.</title>
        <authorList>
            <person name="Varga T."/>
            <person name="Krizsan K."/>
            <person name="Foldi C."/>
            <person name="Dima B."/>
            <person name="Sanchez-Garcia M."/>
            <person name="Sanchez-Ramirez S."/>
            <person name="Szollosi G.J."/>
            <person name="Szarkandi J.G."/>
            <person name="Papp V."/>
            <person name="Albert L."/>
            <person name="Andreopoulos W."/>
            <person name="Angelini C."/>
            <person name="Antonin V."/>
            <person name="Barry K.W."/>
            <person name="Bougher N.L."/>
            <person name="Buchanan P."/>
            <person name="Buyck B."/>
            <person name="Bense V."/>
            <person name="Catcheside P."/>
            <person name="Chovatia M."/>
            <person name="Cooper J."/>
            <person name="Damon W."/>
            <person name="Desjardin D."/>
            <person name="Finy P."/>
            <person name="Geml J."/>
            <person name="Haridas S."/>
            <person name="Hughes K."/>
            <person name="Justo A."/>
            <person name="Karasinski D."/>
            <person name="Kautmanova I."/>
            <person name="Kiss B."/>
            <person name="Kocsube S."/>
            <person name="Kotiranta H."/>
            <person name="LaButti K.M."/>
            <person name="Lechner B.E."/>
            <person name="Liimatainen K."/>
            <person name="Lipzen A."/>
            <person name="Lukacs Z."/>
            <person name="Mihaltcheva S."/>
            <person name="Morgado L.N."/>
            <person name="Niskanen T."/>
            <person name="Noordeloos M.E."/>
            <person name="Ohm R.A."/>
            <person name="Ortiz-Santana B."/>
            <person name="Ovrebo C."/>
            <person name="Racz N."/>
            <person name="Riley R."/>
            <person name="Savchenko A."/>
            <person name="Shiryaev A."/>
            <person name="Soop K."/>
            <person name="Spirin V."/>
            <person name="Szebenyi C."/>
            <person name="Tomsovsky M."/>
            <person name="Tulloss R.E."/>
            <person name="Uehling J."/>
            <person name="Grigoriev I.V."/>
            <person name="Vagvolgyi C."/>
            <person name="Papp T."/>
            <person name="Martin F.M."/>
            <person name="Miettinen O."/>
            <person name="Hibbett D.S."/>
            <person name="Nagy L.G."/>
        </authorList>
    </citation>
    <scope>NUCLEOTIDE SEQUENCE [LARGE SCALE GENOMIC DNA]</scope>
    <source>
        <strain evidence="2 3">CBS 962.96</strain>
    </source>
</reference>
<evidence type="ECO:0000313" key="2">
    <source>
        <dbReference type="EMBL" id="THU77639.1"/>
    </source>
</evidence>
<feature type="transmembrane region" description="Helical" evidence="1">
    <location>
        <begin position="101"/>
        <end position="118"/>
    </location>
</feature>
<proteinExistence type="predicted"/>
<keyword evidence="3" id="KW-1185">Reference proteome</keyword>
<protein>
    <submittedName>
        <fullName evidence="2">Uncharacterized protein</fullName>
    </submittedName>
</protein>
<accession>A0A4S8KPQ6</accession>
<keyword evidence="1" id="KW-0472">Membrane</keyword>
<sequence>MRNRLRCQNHVTVTSCPQHFTASNNSISLPRNKFRNDSVMKRRERKAPIEPEGKTSVPHNSLFDNASAINFVGSTINLTDNSLNVERDNNINHYQRQPQDALLIFLVVAVIMLGYWIIGSCWCCR</sequence>
<keyword evidence="1" id="KW-1133">Transmembrane helix</keyword>
<evidence type="ECO:0000313" key="3">
    <source>
        <dbReference type="Proteomes" id="UP000297245"/>
    </source>
</evidence>
<keyword evidence="1" id="KW-0812">Transmembrane</keyword>
<dbReference type="Proteomes" id="UP000297245">
    <property type="component" value="Unassembled WGS sequence"/>
</dbReference>